<proteinExistence type="predicted"/>
<dbReference type="InterPro" id="IPR036390">
    <property type="entry name" value="WH_DNA-bd_sf"/>
</dbReference>
<dbReference type="InterPro" id="IPR036388">
    <property type="entry name" value="WH-like_DNA-bd_sf"/>
</dbReference>
<reference evidence="3" key="1">
    <citation type="submission" date="2021-10" db="EMBL/GenBank/DDBJ databases">
        <authorList>
            <person name="Lyu M."/>
            <person name="Wang X."/>
            <person name="Meng X."/>
            <person name="Xu K."/>
        </authorList>
    </citation>
    <scope>NUCLEOTIDE SEQUENCE</scope>
    <source>
        <strain evidence="3">A6</strain>
    </source>
</reference>
<gene>
    <name evidence="3" type="ORF">LK996_15025</name>
</gene>
<keyword evidence="4" id="KW-1185">Reference proteome</keyword>
<dbReference type="SMART" id="SM00418">
    <property type="entry name" value="HTH_ARSR"/>
    <property type="match status" value="1"/>
</dbReference>
<feature type="domain" description="HTH arsR-type" evidence="2">
    <location>
        <begin position="1"/>
        <end position="105"/>
    </location>
</feature>
<protein>
    <submittedName>
        <fullName evidence="3">Metalloregulator ArsR/SmtB family transcription factor</fullName>
    </submittedName>
</protein>
<comment type="caution">
    <text evidence="3">The sequence shown here is derived from an EMBL/GenBank/DDBJ whole genome shotgun (WGS) entry which is preliminary data.</text>
</comment>
<dbReference type="PROSITE" id="PS50987">
    <property type="entry name" value="HTH_ARSR_2"/>
    <property type="match status" value="1"/>
</dbReference>
<evidence type="ECO:0000313" key="3">
    <source>
        <dbReference type="EMBL" id="MCC8364384.1"/>
    </source>
</evidence>
<dbReference type="CDD" id="cd00090">
    <property type="entry name" value="HTH_ARSR"/>
    <property type="match status" value="1"/>
</dbReference>
<organism evidence="3 4">
    <name type="scientific">Noviluteimonas lactosilytica</name>
    <dbReference type="NCBI Taxonomy" id="2888523"/>
    <lineage>
        <taxon>Bacteria</taxon>
        <taxon>Pseudomonadati</taxon>
        <taxon>Pseudomonadota</taxon>
        <taxon>Gammaproteobacteria</taxon>
        <taxon>Lysobacterales</taxon>
        <taxon>Lysobacteraceae</taxon>
        <taxon>Noviluteimonas</taxon>
    </lineage>
</organism>
<dbReference type="Proteomes" id="UP001165293">
    <property type="component" value="Unassembled WGS sequence"/>
</dbReference>
<evidence type="ECO:0000256" key="1">
    <source>
        <dbReference type="SAM" id="MobiDB-lite"/>
    </source>
</evidence>
<accession>A0ABS8JL93</accession>
<evidence type="ECO:0000259" key="2">
    <source>
        <dbReference type="PROSITE" id="PS50987"/>
    </source>
</evidence>
<dbReference type="InterPro" id="IPR001845">
    <property type="entry name" value="HTH_ArsR_DNA-bd_dom"/>
</dbReference>
<dbReference type="PANTHER" id="PTHR38600:SF2">
    <property type="entry name" value="SLL0088 PROTEIN"/>
    <property type="match status" value="1"/>
</dbReference>
<name>A0ABS8JL93_9GAMM</name>
<dbReference type="Gene3D" id="1.10.10.10">
    <property type="entry name" value="Winged helix-like DNA-binding domain superfamily/Winged helix DNA-binding domain"/>
    <property type="match status" value="1"/>
</dbReference>
<sequence length="129" mass="14623">MVEYTKAPLDAVFHALADGTRRSMLERLAQRPHNVGELAAPLEMSLAAASKHIQVLERAGLVRREIQGRAHVCSLDAAPMHAGLEWLRHYEAFWNQRLDKLEALLKQEQSKQEKSKSPPPPKSRKRKTP</sequence>
<feature type="compositionally biased region" description="Basic and acidic residues" evidence="1">
    <location>
        <begin position="106"/>
        <end position="116"/>
    </location>
</feature>
<feature type="region of interest" description="Disordered" evidence="1">
    <location>
        <begin position="106"/>
        <end position="129"/>
    </location>
</feature>
<dbReference type="RefSeq" id="WP_230528176.1">
    <property type="nucleotide sequence ID" value="NZ_JAJGAK010000004.1"/>
</dbReference>
<dbReference type="SUPFAM" id="SSF46785">
    <property type="entry name" value="Winged helix' DNA-binding domain"/>
    <property type="match status" value="1"/>
</dbReference>
<dbReference type="Pfam" id="PF12840">
    <property type="entry name" value="HTH_20"/>
    <property type="match status" value="1"/>
</dbReference>
<dbReference type="NCBIfam" id="NF033788">
    <property type="entry name" value="HTH_metalloreg"/>
    <property type="match status" value="1"/>
</dbReference>
<dbReference type="PANTHER" id="PTHR38600">
    <property type="entry name" value="TRANSCRIPTIONAL REGULATORY PROTEIN"/>
    <property type="match status" value="1"/>
</dbReference>
<dbReference type="PRINTS" id="PR00778">
    <property type="entry name" value="HTHARSR"/>
</dbReference>
<dbReference type="EMBL" id="JAJGAK010000004">
    <property type="protein sequence ID" value="MCC8364384.1"/>
    <property type="molecule type" value="Genomic_DNA"/>
</dbReference>
<evidence type="ECO:0000313" key="4">
    <source>
        <dbReference type="Proteomes" id="UP001165293"/>
    </source>
</evidence>
<dbReference type="InterPro" id="IPR011991">
    <property type="entry name" value="ArsR-like_HTH"/>
</dbReference>